<dbReference type="CDD" id="cd06225">
    <property type="entry name" value="HAMP"/>
    <property type="match status" value="1"/>
</dbReference>
<reference evidence="6 7" key="1">
    <citation type="submission" date="2019-05" db="EMBL/GenBank/DDBJ databases">
        <title>Mycolicibacterium sphagni ENV482 genome assembly.</title>
        <authorList>
            <person name="Chen W."/>
            <person name="Faulkner N.W."/>
            <person name="Hyman M.R."/>
        </authorList>
    </citation>
    <scope>NUCLEOTIDE SEQUENCE [LARGE SCALE GENOMIC DNA]</scope>
    <source>
        <strain evidence="6 7">ENV482</strain>
    </source>
</reference>
<organism evidence="6 7">
    <name type="scientific">Mycolicibacterium sphagni</name>
    <dbReference type="NCBI Taxonomy" id="1786"/>
    <lineage>
        <taxon>Bacteria</taxon>
        <taxon>Bacillati</taxon>
        <taxon>Actinomycetota</taxon>
        <taxon>Actinomycetes</taxon>
        <taxon>Mycobacteriales</taxon>
        <taxon>Mycobacteriaceae</taxon>
        <taxon>Mycolicibacterium</taxon>
    </lineage>
</organism>
<dbReference type="Proteomes" id="UP000708347">
    <property type="component" value="Unassembled WGS sequence"/>
</dbReference>
<dbReference type="InterPro" id="IPR029787">
    <property type="entry name" value="Nucleotide_cyclase"/>
</dbReference>
<dbReference type="Gene3D" id="6.10.340.10">
    <property type="match status" value="1"/>
</dbReference>
<dbReference type="Pfam" id="PF05227">
    <property type="entry name" value="CHASE3"/>
    <property type="match status" value="1"/>
</dbReference>
<dbReference type="SUPFAM" id="SSF158472">
    <property type="entry name" value="HAMP domain-like"/>
    <property type="match status" value="1"/>
</dbReference>
<evidence type="ECO:0000313" key="7">
    <source>
        <dbReference type="Proteomes" id="UP000708347"/>
    </source>
</evidence>
<keyword evidence="7" id="KW-1185">Reference proteome</keyword>
<dbReference type="Gene3D" id="3.30.70.270">
    <property type="match status" value="1"/>
</dbReference>
<keyword evidence="3" id="KW-0472">Membrane</keyword>
<evidence type="ECO:0000256" key="2">
    <source>
        <dbReference type="ARBA" id="ARBA00022989"/>
    </source>
</evidence>
<feature type="domain" description="GGDEF" evidence="5">
    <location>
        <begin position="302"/>
        <end position="435"/>
    </location>
</feature>
<keyword evidence="2 3" id="KW-1133">Transmembrane helix</keyword>
<protein>
    <submittedName>
        <fullName evidence="6">Diguanylate cyclase</fullName>
    </submittedName>
</protein>
<accession>A0ABX2JXT0</accession>
<comment type="caution">
    <text evidence="6">The sequence shown here is derived from an EMBL/GenBank/DDBJ whole genome shotgun (WGS) entry which is preliminary data.</text>
</comment>
<evidence type="ECO:0000256" key="1">
    <source>
        <dbReference type="ARBA" id="ARBA00022692"/>
    </source>
</evidence>
<dbReference type="RefSeq" id="WP_240163331.1">
    <property type="nucleotide sequence ID" value="NZ_VBSB01000010.1"/>
</dbReference>
<dbReference type="Pfam" id="PF00990">
    <property type="entry name" value="GGDEF"/>
    <property type="match status" value="1"/>
</dbReference>
<dbReference type="NCBIfam" id="TIGR00254">
    <property type="entry name" value="GGDEF"/>
    <property type="match status" value="1"/>
</dbReference>
<dbReference type="InterPro" id="IPR000160">
    <property type="entry name" value="GGDEF_dom"/>
</dbReference>
<dbReference type="EMBL" id="VBSB01000010">
    <property type="protein sequence ID" value="NTY61624.1"/>
    <property type="molecule type" value="Genomic_DNA"/>
</dbReference>
<name>A0ABX2JXT0_9MYCO</name>
<dbReference type="CDD" id="cd01949">
    <property type="entry name" value="GGDEF"/>
    <property type="match status" value="1"/>
</dbReference>
<dbReference type="PROSITE" id="PS50887">
    <property type="entry name" value="GGDEF"/>
    <property type="match status" value="1"/>
</dbReference>
<evidence type="ECO:0000256" key="3">
    <source>
        <dbReference type="SAM" id="Phobius"/>
    </source>
</evidence>
<dbReference type="InterPro" id="IPR007891">
    <property type="entry name" value="CHASE3"/>
</dbReference>
<feature type="transmembrane region" description="Helical" evidence="3">
    <location>
        <begin position="18"/>
        <end position="39"/>
    </location>
</feature>
<evidence type="ECO:0000259" key="5">
    <source>
        <dbReference type="PROSITE" id="PS50887"/>
    </source>
</evidence>
<dbReference type="InterPro" id="IPR043128">
    <property type="entry name" value="Rev_trsase/Diguanyl_cyclase"/>
</dbReference>
<evidence type="ECO:0000259" key="4">
    <source>
        <dbReference type="PROSITE" id="PS50885"/>
    </source>
</evidence>
<dbReference type="Pfam" id="PF00672">
    <property type="entry name" value="HAMP"/>
    <property type="match status" value="1"/>
</dbReference>
<feature type="domain" description="HAMP" evidence="4">
    <location>
        <begin position="221"/>
        <end position="273"/>
    </location>
</feature>
<gene>
    <name evidence="6" type="ORF">FEG63_18915</name>
</gene>
<dbReference type="SUPFAM" id="SSF82282">
    <property type="entry name" value="Homocysteine S-methyltransferase"/>
    <property type="match status" value="1"/>
</dbReference>
<dbReference type="PANTHER" id="PTHR46663:SF2">
    <property type="entry name" value="GGDEF DOMAIN-CONTAINING PROTEIN"/>
    <property type="match status" value="1"/>
</dbReference>
<dbReference type="InterPro" id="IPR052163">
    <property type="entry name" value="DGC-Regulatory_Protein"/>
</dbReference>
<keyword evidence="1 3" id="KW-0812">Transmembrane</keyword>
<evidence type="ECO:0000313" key="6">
    <source>
        <dbReference type="EMBL" id="NTY61624.1"/>
    </source>
</evidence>
<dbReference type="SMART" id="SM00267">
    <property type="entry name" value="GGDEF"/>
    <property type="match status" value="1"/>
</dbReference>
<dbReference type="InterPro" id="IPR036589">
    <property type="entry name" value="HCY_dom_sf"/>
</dbReference>
<dbReference type="InterPro" id="IPR003660">
    <property type="entry name" value="HAMP_dom"/>
</dbReference>
<proteinExistence type="predicted"/>
<dbReference type="PANTHER" id="PTHR46663">
    <property type="entry name" value="DIGUANYLATE CYCLASE DGCT-RELATED"/>
    <property type="match status" value="1"/>
</dbReference>
<dbReference type="SUPFAM" id="SSF55073">
    <property type="entry name" value="Nucleotide cyclase"/>
    <property type="match status" value="1"/>
</dbReference>
<sequence>MFKAVAGSGGQRLSLRTLILCSVGVITVVFVATMAASIVGRISVARDVQTLGDRLIPVRSQLAELSRAYVDQETGQRAYLLTGNVIALDLFEVGAATANRLVPELHRELADMPGADSLLSHFEDEVTAAQTWKRQAADPQIVALRVGPIPRAQLDQMVLDGKNLFDTLRERFRALNAQIDALIAEQIQHIRSVLRTANVSQYVAVALLVASVIGSIITVQRMLTQPVSRLVRTVRAVADGDYDQPIGRGGPREIAEISAAVDDMRNRLRELARFDSVTGLVNRAETMTRLSAALNNPRSPRARVGVLYCDIDHLKQINDTWGHAVGDAVLSTIAARMRECVHLEDTVGRIGGDEILILLQTIGCTDEAVEIGERIRRLAAEPIHQFGLTLHTTLSIGATLSSAAGDTAAAVTARADAAMYQAKQAGRNVVVGIDS</sequence>
<dbReference type="PROSITE" id="PS50885">
    <property type="entry name" value="HAMP"/>
    <property type="match status" value="1"/>
</dbReference>
<dbReference type="SMART" id="SM00304">
    <property type="entry name" value="HAMP"/>
    <property type="match status" value="1"/>
</dbReference>